<dbReference type="PATRIC" id="fig|582475.4.peg.603"/>
<proteinExistence type="predicted"/>
<comment type="caution">
    <text evidence="1">The sequence shown here is derived from an EMBL/GenBank/DDBJ whole genome shotgun (WGS) entry which is preliminary data.</text>
</comment>
<evidence type="ECO:0000313" key="2">
    <source>
        <dbReference type="Proteomes" id="UP000037326"/>
    </source>
</evidence>
<sequence>MKKIFYIGVLSTLILTACSEDEAASKEEAPASEQKEAKEKTVNAYTEEISENNPIDEAAKELHTKYIPYDE</sequence>
<dbReference type="EMBL" id="LFXJ01000005">
    <property type="protein sequence ID" value="KMY31713.1"/>
    <property type="molecule type" value="Genomic_DNA"/>
</dbReference>
<dbReference type="Proteomes" id="UP000037326">
    <property type="component" value="Unassembled WGS sequence"/>
</dbReference>
<accession>A0A0K9FBV9</accession>
<gene>
    <name evidence="1" type="ORF">ACZ11_05785</name>
</gene>
<dbReference type="RefSeq" id="WP_049664432.1">
    <property type="nucleotide sequence ID" value="NZ_LFXJ01000005.1"/>
</dbReference>
<dbReference type="PROSITE" id="PS51257">
    <property type="entry name" value="PROKAR_LIPOPROTEIN"/>
    <property type="match status" value="1"/>
</dbReference>
<reference evidence="2" key="1">
    <citation type="submission" date="2015-07" db="EMBL/GenBank/DDBJ databases">
        <authorList>
            <consortium name="Consortium for Microbial Forensics and Genomics (microFORGE)"/>
            <person name="Knight B.M."/>
            <person name="Roberts D.P."/>
            <person name="Lin D."/>
            <person name="Hari K."/>
            <person name="Fletcher J."/>
            <person name="Melcher U."/>
            <person name="Blagden T."/>
            <person name="Winegar R.A."/>
        </authorList>
    </citation>
    <scope>NUCLEOTIDE SEQUENCE [LARGE SCALE GENOMIC DNA]</scope>
    <source>
        <strain evidence="2">DSM 23493</strain>
    </source>
</reference>
<name>A0A0K9FBV9_9BACI</name>
<evidence type="ECO:0000313" key="1">
    <source>
        <dbReference type="EMBL" id="KMY31713.1"/>
    </source>
</evidence>
<dbReference type="AlphaFoldDB" id="A0A0K9FBV9"/>
<organism evidence="1 2">
    <name type="scientific">Lysinibacillus xylanilyticus</name>
    <dbReference type="NCBI Taxonomy" id="582475"/>
    <lineage>
        <taxon>Bacteria</taxon>
        <taxon>Bacillati</taxon>
        <taxon>Bacillota</taxon>
        <taxon>Bacilli</taxon>
        <taxon>Bacillales</taxon>
        <taxon>Bacillaceae</taxon>
        <taxon>Lysinibacillus</taxon>
    </lineage>
</organism>
<protein>
    <submittedName>
        <fullName evidence="1">Uncharacterized protein</fullName>
    </submittedName>
</protein>
<dbReference type="GeneID" id="96601587"/>